<evidence type="ECO:0000313" key="2">
    <source>
        <dbReference type="EMBL" id="RKN08399.1"/>
    </source>
</evidence>
<dbReference type="PANTHER" id="PTHR21310:SF42">
    <property type="entry name" value="BIFUNCTIONAL AAC_APH"/>
    <property type="match status" value="1"/>
</dbReference>
<accession>A0A3A9W6G0</accession>
<dbReference type="GO" id="GO:0016740">
    <property type="term" value="F:transferase activity"/>
    <property type="evidence" value="ECO:0007669"/>
    <property type="project" value="UniProtKB-KW"/>
</dbReference>
<dbReference type="AlphaFoldDB" id="A0A3A9W6G0"/>
<dbReference type="InterPro" id="IPR011009">
    <property type="entry name" value="Kinase-like_dom_sf"/>
</dbReference>
<sequence>MEIDEALVRSILREQHPDLAALDLRAPTRGWDNELWRLGDALAVRLPRTPRAPDLLRKEHRWLPGLAARLPLPVPTPVRFGEPSARFPMPWTVAAWVPGEPADRVPLAEGRGAADRLAGFLRALHRDAPADAPVNPERGVPLARLTDGFDEGLRAAADHGLPGGAREVRDVWDEAVSAPEAKGPPVWLHADLHPANVVVADGTLAGVIDFGELCAGDPAVDLAAAWLLLPSGAHTRFFDAYGDVDDAAIRRARGWAVRAALGLLAIGRAGERGLPGGKPTWGPAGRAAIERVLASR</sequence>
<gene>
    <name evidence="3" type="ORF">D7318_16520</name>
    <name evidence="2" type="ORF">D7319_15920</name>
</gene>
<reference evidence="4 5" key="1">
    <citation type="submission" date="2018-09" db="EMBL/GenBank/DDBJ databases">
        <title>Streptomyces sp. nov. DS1-2, an endophytic actinomycete isolated from roots of Dendrobium scabrilingue.</title>
        <authorList>
            <person name="Kuncharoen N."/>
            <person name="Kudo T."/>
            <person name="Ohkuma M."/>
            <person name="Yuki M."/>
            <person name="Tanasupawat S."/>
        </authorList>
    </citation>
    <scope>NUCLEOTIDE SEQUENCE [LARGE SCALE GENOMIC DNA]</scope>
    <source>
        <strain evidence="2 5">AZ1-7</strain>
        <strain evidence="3 4">DS1-2</strain>
    </source>
</reference>
<dbReference type="Proteomes" id="UP000275024">
    <property type="component" value="Unassembled WGS sequence"/>
</dbReference>
<evidence type="ECO:0000313" key="4">
    <source>
        <dbReference type="Proteomes" id="UP000268652"/>
    </source>
</evidence>
<name>A0A3A9W6G0_9ACTN</name>
<dbReference type="InterPro" id="IPR002575">
    <property type="entry name" value="Aminoglycoside_PTrfase"/>
</dbReference>
<organism evidence="2 5">
    <name type="scientific">Streptomyces radicis</name>
    <dbReference type="NCBI Taxonomy" id="1750517"/>
    <lineage>
        <taxon>Bacteria</taxon>
        <taxon>Bacillati</taxon>
        <taxon>Actinomycetota</taxon>
        <taxon>Actinomycetes</taxon>
        <taxon>Kitasatosporales</taxon>
        <taxon>Streptomycetaceae</taxon>
        <taxon>Streptomyces</taxon>
    </lineage>
</organism>
<dbReference type="Gene3D" id="3.30.200.20">
    <property type="entry name" value="Phosphorylase Kinase, domain 1"/>
    <property type="match status" value="1"/>
</dbReference>
<dbReference type="Proteomes" id="UP000268652">
    <property type="component" value="Unassembled WGS sequence"/>
</dbReference>
<proteinExistence type="predicted"/>
<dbReference type="OrthoDB" id="9797603at2"/>
<evidence type="ECO:0000313" key="5">
    <source>
        <dbReference type="Proteomes" id="UP000275024"/>
    </source>
</evidence>
<dbReference type="PANTHER" id="PTHR21310">
    <property type="entry name" value="AMINOGLYCOSIDE PHOSPHOTRANSFERASE-RELATED-RELATED"/>
    <property type="match status" value="1"/>
</dbReference>
<dbReference type="CDD" id="cd05155">
    <property type="entry name" value="APH_ChoK_like_1"/>
    <property type="match status" value="1"/>
</dbReference>
<keyword evidence="4" id="KW-1185">Reference proteome</keyword>
<evidence type="ECO:0000313" key="3">
    <source>
        <dbReference type="EMBL" id="RKN21566.1"/>
    </source>
</evidence>
<dbReference type="EMBL" id="RBDX01000011">
    <property type="protein sequence ID" value="RKN08399.1"/>
    <property type="molecule type" value="Genomic_DNA"/>
</dbReference>
<evidence type="ECO:0000259" key="1">
    <source>
        <dbReference type="Pfam" id="PF01636"/>
    </source>
</evidence>
<dbReference type="Pfam" id="PF01636">
    <property type="entry name" value="APH"/>
    <property type="match status" value="1"/>
</dbReference>
<dbReference type="SUPFAM" id="SSF56112">
    <property type="entry name" value="Protein kinase-like (PK-like)"/>
    <property type="match status" value="1"/>
</dbReference>
<feature type="domain" description="Aminoglycoside phosphotransferase" evidence="1">
    <location>
        <begin position="24"/>
        <end position="255"/>
    </location>
</feature>
<comment type="caution">
    <text evidence="2">The sequence shown here is derived from an EMBL/GenBank/DDBJ whole genome shotgun (WGS) entry which is preliminary data.</text>
</comment>
<dbReference type="EMBL" id="RBDY01000011">
    <property type="protein sequence ID" value="RKN21566.1"/>
    <property type="molecule type" value="Genomic_DNA"/>
</dbReference>
<dbReference type="InterPro" id="IPR051678">
    <property type="entry name" value="AGP_Transferase"/>
</dbReference>
<protein>
    <submittedName>
        <fullName evidence="2">Aminoglycoside phosphotransferase family protein</fullName>
    </submittedName>
</protein>
<dbReference type="Gene3D" id="3.90.1200.10">
    <property type="match status" value="1"/>
</dbReference>
<keyword evidence="2" id="KW-0808">Transferase</keyword>
<dbReference type="RefSeq" id="WP_120697884.1">
    <property type="nucleotide sequence ID" value="NZ_RBDX01000011.1"/>
</dbReference>